<gene>
    <name evidence="2" type="ORF">CR201_G0018562</name>
</gene>
<dbReference type="EMBL" id="NDHI03003419">
    <property type="protein sequence ID" value="PNJ57419.1"/>
    <property type="molecule type" value="Genomic_DNA"/>
</dbReference>
<keyword evidence="1" id="KW-0732">Signal</keyword>
<name>A0A2J8VIT5_PONAB</name>
<comment type="caution">
    <text evidence="2">The sequence shown here is derived from an EMBL/GenBank/DDBJ whole genome shotgun (WGS) entry which is preliminary data.</text>
</comment>
<proteinExistence type="predicted"/>
<sequence>MWMAWCVAALSVVAVCGTHHETNTVLRVTKDVLSNGFSPISWTI</sequence>
<organism evidence="2">
    <name type="scientific">Pongo abelii</name>
    <name type="common">Sumatran orangutan</name>
    <name type="synonym">Pongo pygmaeus abelii</name>
    <dbReference type="NCBI Taxonomy" id="9601"/>
    <lineage>
        <taxon>Eukaryota</taxon>
        <taxon>Metazoa</taxon>
        <taxon>Chordata</taxon>
        <taxon>Craniata</taxon>
        <taxon>Vertebrata</taxon>
        <taxon>Euteleostomi</taxon>
        <taxon>Mammalia</taxon>
        <taxon>Eutheria</taxon>
        <taxon>Euarchontoglires</taxon>
        <taxon>Primates</taxon>
        <taxon>Haplorrhini</taxon>
        <taxon>Catarrhini</taxon>
        <taxon>Hominidae</taxon>
        <taxon>Pongo</taxon>
    </lineage>
</organism>
<feature type="signal peptide" evidence="1">
    <location>
        <begin position="1"/>
        <end position="17"/>
    </location>
</feature>
<accession>A0A2J8VIT5</accession>
<evidence type="ECO:0000313" key="2">
    <source>
        <dbReference type="EMBL" id="PNJ57419.1"/>
    </source>
</evidence>
<reference evidence="2" key="1">
    <citation type="submission" date="2017-12" db="EMBL/GenBank/DDBJ databases">
        <title>High-resolution comparative analysis of great ape genomes.</title>
        <authorList>
            <person name="Pollen A."/>
            <person name="Hastie A."/>
            <person name="Hormozdiari F."/>
            <person name="Dougherty M."/>
            <person name="Liu R."/>
            <person name="Chaisson M."/>
            <person name="Hoppe E."/>
            <person name="Hill C."/>
            <person name="Pang A."/>
            <person name="Hillier L."/>
            <person name="Baker C."/>
            <person name="Armstrong J."/>
            <person name="Shendure J."/>
            <person name="Paten B."/>
            <person name="Wilson R."/>
            <person name="Chao H."/>
            <person name="Schneider V."/>
            <person name="Ventura M."/>
            <person name="Kronenberg Z."/>
            <person name="Murali S."/>
            <person name="Gordon D."/>
            <person name="Cantsilieris S."/>
            <person name="Munson K."/>
            <person name="Nelson B."/>
            <person name="Raja A."/>
            <person name="Underwood J."/>
            <person name="Diekhans M."/>
            <person name="Fiddes I."/>
            <person name="Haussler D."/>
            <person name="Eichler E."/>
        </authorList>
    </citation>
    <scope>NUCLEOTIDE SEQUENCE [LARGE SCALE GENOMIC DNA]</scope>
    <source>
        <strain evidence="2">Susie</strain>
    </source>
</reference>
<feature type="chain" id="PRO_5014375483" evidence="1">
    <location>
        <begin position="18"/>
        <end position="44"/>
    </location>
</feature>
<protein>
    <submittedName>
        <fullName evidence="2">BPIFB4 isoform 1</fullName>
    </submittedName>
</protein>
<evidence type="ECO:0000256" key="1">
    <source>
        <dbReference type="SAM" id="SignalP"/>
    </source>
</evidence>
<dbReference type="AlphaFoldDB" id="A0A2J8VIT5"/>